<organism evidence="1 2">
    <name type="scientific">Cordyceps javanica</name>
    <dbReference type="NCBI Taxonomy" id="43265"/>
    <lineage>
        <taxon>Eukaryota</taxon>
        <taxon>Fungi</taxon>
        <taxon>Dikarya</taxon>
        <taxon>Ascomycota</taxon>
        <taxon>Pezizomycotina</taxon>
        <taxon>Sordariomycetes</taxon>
        <taxon>Hypocreomycetidae</taxon>
        <taxon>Hypocreales</taxon>
        <taxon>Cordycipitaceae</taxon>
        <taxon>Cordyceps</taxon>
    </lineage>
</organism>
<protein>
    <submittedName>
        <fullName evidence="1">Uncharacterized protein</fullName>
    </submittedName>
</protein>
<evidence type="ECO:0000313" key="1">
    <source>
        <dbReference type="EMBL" id="TQV94351.1"/>
    </source>
</evidence>
<dbReference type="EMBL" id="SPUK01000010">
    <property type="protein sequence ID" value="TQV94351.1"/>
    <property type="molecule type" value="Genomic_DNA"/>
</dbReference>
<dbReference type="Proteomes" id="UP000315783">
    <property type="component" value="Unassembled WGS sequence"/>
</dbReference>
<sequence>MHHDDGPKALIWPSMANQPCQDKWEERFLLACLLCSCSFFYWIRFFLLPCRFFWASILICRVTCTRVVDNTTHGSPV</sequence>
<reference evidence="1 2" key="1">
    <citation type="journal article" date="2019" name="Appl. Microbiol. Biotechnol.">
        <title>Genome sequence of Isaria javanica and comparative genome analysis insights into family S53 peptidase evolution in fungal entomopathogens.</title>
        <authorList>
            <person name="Lin R."/>
            <person name="Zhang X."/>
            <person name="Xin B."/>
            <person name="Zou M."/>
            <person name="Gao Y."/>
            <person name="Qin F."/>
            <person name="Hu Q."/>
            <person name="Xie B."/>
            <person name="Cheng X."/>
        </authorList>
    </citation>
    <scope>NUCLEOTIDE SEQUENCE [LARGE SCALE GENOMIC DNA]</scope>
    <source>
        <strain evidence="1 2">IJ1G</strain>
    </source>
</reference>
<keyword evidence="2" id="KW-1185">Reference proteome</keyword>
<dbReference type="AlphaFoldDB" id="A0A545UY08"/>
<comment type="caution">
    <text evidence="1">The sequence shown here is derived from an EMBL/GenBank/DDBJ whole genome shotgun (WGS) entry which is preliminary data.</text>
</comment>
<accession>A0A545UY08</accession>
<proteinExistence type="predicted"/>
<gene>
    <name evidence="1" type="ORF">IF1G_07230</name>
</gene>
<name>A0A545UY08_9HYPO</name>
<evidence type="ECO:0000313" key="2">
    <source>
        <dbReference type="Proteomes" id="UP000315783"/>
    </source>
</evidence>